<gene>
    <name evidence="5" type="ORF">L203_102946</name>
</gene>
<comment type="pathway">
    <text evidence="3">Nucleotide-sugar biosynthesis; UDP-N-acetyl-alpha-D-glucosamine biosynthesis; N-acetyl-alpha-D-glucosamine 1-phosphate from alpha-D-glucosamine 6-phosphate (route I): step 1/2.</text>
</comment>
<dbReference type="EMBL" id="CP143786">
    <property type="protein sequence ID" value="WVN87751.1"/>
    <property type="molecule type" value="Genomic_DNA"/>
</dbReference>
<evidence type="ECO:0000256" key="2">
    <source>
        <dbReference type="ARBA" id="ARBA00023315"/>
    </source>
</evidence>
<sequence length="188" mass="20894">MRRSDNLDLLFDPSKIPASLQDQLGPDLYLRPLASTDVARGHFDLLSVLTSAPCMSAETYENVFKEMKACPNTYFTIVIVHSPTDTVVACGSVVVERKFVRNAGLVGHIEDIAVSKSMQGRKLGLKIIDALVQIGRSRGCYKIILDCSNSNIPFYEKCGFKQKEYQMVRYMEDPTKIATAVAPIQSKL</sequence>
<dbReference type="AlphaFoldDB" id="A0AAJ8M1K2"/>
<dbReference type="PANTHER" id="PTHR13355">
    <property type="entry name" value="GLUCOSAMINE 6-PHOSPHATE N-ACETYLTRANSFERASE"/>
    <property type="match status" value="1"/>
</dbReference>
<name>A0AAJ8M1K2_9TREE</name>
<dbReference type="CDD" id="cd04301">
    <property type="entry name" value="NAT_SF"/>
    <property type="match status" value="1"/>
</dbReference>
<dbReference type="InterPro" id="IPR016181">
    <property type="entry name" value="Acyl_CoA_acyltransferase"/>
</dbReference>
<comment type="catalytic activity">
    <reaction evidence="3">
        <text>D-glucosamine 6-phosphate + acetyl-CoA = N-acetyl-D-glucosamine 6-phosphate + CoA + H(+)</text>
        <dbReference type="Rhea" id="RHEA:10292"/>
        <dbReference type="ChEBI" id="CHEBI:15378"/>
        <dbReference type="ChEBI" id="CHEBI:57287"/>
        <dbReference type="ChEBI" id="CHEBI:57288"/>
        <dbReference type="ChEBI" id="CHEBI:57513"/>
        <dbReference type="ChEBI" id="CHEBI:58725"/>
        <dbReference type="EC" id="2.3.1.4"/>
    </reaction>
</comment>
<proteinExistence type="inferred from homology"/>
<keyword evidence="6" id="KW-1185">Reference proteome</keyword>
<reference evidence="5" key="2">
    <citation type="journal article" date="2022" name="Elife">
        <title>Obligate sexual reproduction of a homothallic fungus closely related to the Cryptococcus pathogenic species complex.</title>
        <authorList>
            <person name="Passer A.R."/>
            <person name="Clancey S.A."/>
            <person name="Shea T."/>
            <person name="David-Palma M."/>
            <person name="Averette A.F."/>
            <person name="Boekhout T."/>
            <person name="Porcel B.M."/>
            <person name="Nowrousian M."/>
            <person name="Cuomo C.A."/>
            <person name="Sun S."/>
            <person name="Heitman J."/>
            <person name="Coelho M.A."/>
        </authorList>
    </citation>
    <scope>NUCLEOTIDE SEQUENCE</scope>
    <source>
        <strain evidence="5">CBS 7841</strain>
    </source>
</reference>
<dbReference type="InterPro" id="IPR000182">
    <property type="entry name" value="GNAT_dom"/>
</dbReference>
<evidence type="ECO:0000256" key="1">
    <source>
        <dbReference type="ARBA" id="ARBA00022679"/>
    </source>
</evidence>
<dbReference type="RefSeq" id="XP_066068451.1">
    <property type="nucleotide sequence ID" value="XM_066212354.1"/>
</dbReference>
<reference evidence="5" key="1">
    <citation type="submission" date="2016-06" db="EMBL/GenBank/DDBJ databases">
        <authorList>
            <person name="Cuomo C."/>
            <person name="Litvintseva A."/>
            <person name="Heitman J."/>
            <person name="Chen Y."/>
            <person name="Sun S."/>
            <person name="Springer D."/>
            <person name="Dromer F."/>
            <person name="Young S."/>
            <person name="Zeng Q."/>
            <person name="Chapman S."/>
            <person name="Gujja S."/>
            <person name="Saif S."/>
            <person name="Birren B."/>
        </authorList>
    </citation>
    <scope>NUCLEOTIDE SEQUENCE</scope>
    <source>
        <strain evidence="5">CBS 7841</strain>
    </source>
</reference>
<keyword evidence="2 3" id="KW-0012">Acyltransferase</keyword>
<evidence type="ECO:0000313" key="5">
    <source>
        <dbReference type="EMBL" id="WVN87751.1"/>
    </source>
</evidence>
<dbReference type="Pfam" id="PF00583">
    <property type="entry name" value="Acetyltransf_1"/>
    <property type="match status" value="1"/>
</dbReference>
<evidence type="ECO:0000313" key="6">
    <source>
        <dbReference type="Proteomes" id="UP000094043"/>
    </source>
</evidence>
<accession>A0AAJ8M1K2</accession>
<comment type="similarity">
    <text evidence="3">Belongs to the acetyltransferase family. GNA1 subfamily.</text>
</comment>
<evidence type="ECO:0000259" key="4">
    <source>
        <dbReference type="PROSITE" id="PS51186"/>
    </source>
</evidence>
<organism evidence="5 6">
    <name type="scientific">Cryptococcus depauperatus CBS 7841</name>
    <dbReference type="NCBI Taxonomy" id="1295531"/>
    <lineage>
        <taxon>Eukaryota</taxon>
        <taxon>Fungi</taxon>
        <taxon>Dikarya</taxon>
        <taxon>Basidiomycota</taxon>
        <taxon>Agaricomycotina</taxon>
        <taxon>Tremellomycetes</taxon>
        <taxon>Tremellales</taxon>
        <taxon>Cryptococcaceae</taxon>
        <taxon>Cryptococcus</taxon>
    </lineage>
</organism>
<dbReference type="InterPro" id="IPR039143">
    <property type="entry name" value="GNPNAT1-like"/>
</dbReference>
<protein>
    <recommendedName>
        <fullName evidence="3">Glucosamine 6-phosphate N-acetyltransferase</fullName>
        <ecNumber evidence="3">2.3.1.4</ecNumber>
    </recommendedName>
</protein>
<dbReference type="Gene3D" id="3.40.630.30">
    <property type="match status" value="1"/>
</dbReference>
<dbReference type="FunFam" id="3.40.630.30:FF:000043">
    <property type="entry name" value="Glucosamine 6-phosphate N-acetyltransferase"/>
    <property type="match status" value="1"/>
</dbReference>
<reference evidence="5" key="3">
    <citation type="submission" date="2024-01" db="EMBL/GenBank/DDBJ databases">
        <authorList>
            <person name="Coelho M.A."/>
            <person name="David-Palma M."/>
            <person name="Shea T."/>
            <person name="Sun S."/>
            <person name="Cuomo C.A."/>
            <person name="Heitman J."/>
        </authorList>
    </citation>
    <scope>NUCLEOTIDE SEQUENCE</scope>
    <source>
        <strain evidence="5">CBS 7841</strain>
    </source>
</reference>
<dbReference type="SUPFAM" id="SSF55729">
    <property type="entry name" value="Acyl-CoA N-acyltransferases (Nat)"/>
    <property type="match status" value="1"/>
</dbReference>
<keyword evidence="1 3" id="KW-0808">Transferase</keyword>
<dbReference type="PROSITE" id="PS51186">
    <property type="entry name" value="GNAT"/>
    <property type="match status" value="1"/>
</dbReference>
<dbReference type="GeneID" id="91087157"/>
<dbReference type="GO" id="GO:0006048">
    <property type="term" value="P:UDP-N-acetylglucosamine biosynthetic process"/>
    <property type="evidence" value="ECO:0007669"/>
    <property type="project" value="UniProtKB-UniRule"/>
</dbReference>
<dbReference type="Proteomes" id="UP000094043">
    <property type="component" value="Chromosome 3"/>
</dbReference>
<dbReference type="KEGG" id="cdep:91087157"/>
<evidence type="ECO:0000256" key="3">
    <source>
        <dbReference type="RuleBase" id="RU365086"/>
    </source>
</evidence>
<dbReference type="PANTHER" id="PTHR13355:SF11">
    <property type="entry name" value="GLUCOSAMINE 6-PHOSPHATE N-ACETYLTRANSFERASE"/>
    <property type="match status" value="1"/>
</dbReference>
<feature type="domain" description="N-acetyltransferase" evidence="4">
    <location>
        <begin position="28"/>
        <end position="176"/>
    </location>
</feature>
<dbReference type="EC" id="2.3.1.4" evidence="3"/>
<dbReference type="GO" id="GO:0004343">
    <property type="term" value="F:glucosamine 6-phosphate N-acetyltransferase activity"/>
    <property type="evidence" value="ECO:0007669"/>
    <property type="project" value="UniProtKB-UniRule"/>
</dbReference>